<proteinExistence type="predicted"/>
<dbReference type="AlphaFoldDB" id="M5UAZ9"/>
<accession>M5UAZ9</accession>
<feature type="transmembrane region" description="Helical" evidence="1">
    <location>
        <begin position="18"/>
        <end position="36"/>
    </location>
</feature>
<reference evidence="2 3" key="1">
    <citation type="journal article" date="2013" name="Mar. Genomics">
        <title>Expression of sulfatases in Rhodopirellula baltica and the diversity of sulfatases in the genus Rhodopirellula.</title>
        <authorList>
            <person name="Wegner C.E."/>
            <person name="Richter-Heitmann T."/>
            <person name="Klindworth A."/>
            <person name="Klockow C."/>
            <person name="Richter M."/>
            <person name="Achstetter T."/>
            <person name="Glockner F.O."/>
            <person name="Harder J."/>
        </authorList>
    </citation>
    <scope>NUCLEOTIDE SEQUENCE [LARGE SCALE GENOMIC DNA]</scope>
    <source>
        <strain evidence="2 3">SM41</strain>
    </source>
</reference>
<gene>
    <name evidence="2" type="ORF">RSSM_05382</name>
</gene>
<keyword evidence="3" id="KW-1185">Reference proteome</keyword>
<comment type="caution">
    <text evidence="2">The sequence shown here is derived from an EMBL/GenBank/DDBJ whole genome shotgun (WGS) entry which is preliminary data.</text>
</comment>
<organism evidence="2 3">
    <name type="scientific">Rhodopirellula sallentina SM41</name>
    <dbReference type="NCBI Taxonomy" id="1263870"/>
    <lineage>
        <taxon>Bacteria</taxon>
        <taxon>Pseudomonadati</taxon>
        <taxon>Planctomycetota</taxon>
        <taxon>Planctomycetia</taxon>
        <taxon>Pirellulales</taxon>
        <taxon>Pirellulaceae</taxon>
        <taxon>Rhodopirellula</taxon>
    </lineage>
</organism>
<keyword evidence="1" id="KW-0472">Membrane</keyword>
<feature type="transmembrane region" description="Helical" evidence="1">
    <location>
        <begin position="276"/>
        <end position="294"/>
    </location>
</feature>
<keyword evidence="1" id="KW-1133">Transmembrane helix</keyword>
<dbReference type="PATRIC" id="fig|1263870.3.peg.5708"/>
<feature type="transmembrane region" description="Helical" evidence="1">
    <location>
        <begin position="163"/>
        <end position="185"/>
    </location>
</feature>
<name>M5UAZ9_9BACT</name>
<evidence type="ECO:0000256" key="1">
    <source>
        <dbReference type="SAM" id="Phobius"/>
    </source>
</evidence>
<feature type="transmembrane region" description="Helical" evidence="1">
    <location>
        <begin position="449"/>
        <end position="467"/>
    </location>
</feature>
<feature type="transmembrane region" description="Helical" evidence="1">
    <location>
        <begin position="138"/>
        <end position="156"/>
    </location>
</feature>
<sequence>MNETRVWQGLLWKETKQILPLIGILFAVSTFLVIVWTTTSRQVNISLRTVGDIVPLIMPALFAAGAGAILISHEKETRSLRWLASLPIPWQPIVVTKLVVAFAGLVLMWIGCGFLGAVAGLNSSGGGGFSEWRQIHPAFWFLHSIYVLLCGFYTAWRNKNAFAALVLIIPFALLPFVIAEVWMALPHTSPVQYASVAWRTWVMGMVTSLAIPVVGWLSYRAGRSELQADEPEKLLTRDALSSADAWRPPDVSAPTVMPFRDSHTSMVWQSIHGSPWMSIGLSVPLFFGVIGWLVLTNCTERLTGWTETAVGTGIGTALLAVSWLGVAVFAGDGSATRLKFLADRGVSPGRVWLGRHWLGVSLLCGVALVILAIQSFLGTASHSDTYHRAAMFELSFLSILLVFVVIYGVSQWTSQVVPMLAASAFLAPVLSLVALALLINAGVVNGVRLSWLLLVASLPFVSTFLLMKDFMDGRRGWKYWSMVGVAASVFMVAPSVPVWIAKSRFPSMTEDRFAVLFPEARQLSDSVTTRPTSMRYGDLDLRDALGNLPGEIDGEIAVQRFEQRDYMSPDTWMAIGDRESVPLLADVVIVQHGLEAASLAKLRWQQWQDDATQEELVAFVDHLSLTARRLRLSYRWYDQEVADVVEIWLVDLLSDDAISGLRSRAGFQNALRQVGDFEGRQRARRRAMLISWYRDQTAPHGRRGGIHGVSAMAFWFDDVPSGWRSSIMVRGLGAVTDRCLKLLDAGQAGKGIEAELRDLDQLVGEPGGEFKAGPYGDMFASEGGSAVHAWNWSYPSYPATNWFEPWEREGLEMFDEYSGEQVGDESSLSDSLLSQWEVVR</sequence>
<feature type="transmembrane region" description="Helical" evidence="1">
    <location>
        <begin position="389"/>
        <end position="409"/>
    </location>
</feature>
<evidence type="ECO:0000313" key="2">
    <source>
        <dbReference type="EMBL" id="EMI53168.1"/>
    </source>
</evidence>
<evidence type="ECO:0000313" key="3">
    <source>
        <dbReference type="Proteomes" id="UP000011885"/>
    </source>
</evidence>
<keyword evidence="1" id="KW-0812">Transmembrane</keyword>
<feature type="transmembrane region" description="Helical" evidence="1">
    <location>
        <begin position="56"/>
        <end position="73"/>
    </location>
</feature>
<protein>
    <submittedName>
        <fullName evidence="2">Signal peptide protein</fullName>
    </submittedName>
</protein>
<feature type="transmembrane region" description="Helical" evidence="1">
    <location>
        <begin position="197"/>
        <end position="217"/>
    </location>
</feature>
<dbReference type="OrthoDB" id="223973at2"/>
<dbReference type="EMBL" id="ANOH01000370">
    <property type="protein sequence ID" value="EMI53168.1"/>
    <property type="molecule type" value="Genomic_DNA"/>
</dbReference>
<feature type="transmembrane region" description="Helical" evidence="1">
    <location>
        <begin position="356"/>
        <end position="377"/>
    </location>
</feature>
<dbReference type="RefSeq" id="WP_008685955.1">
    <property type="nucleotide sequence ID" value="NZ_ANOH01000370.1"/>
</dbReference>
<feature type="transmembrane region" description="Helical" evidence="1">
    <location>
        <begin position="314"/>
        <end position="335"/>
    </location>
</feature>
<dbReference type="Proteomes" id="UP000011885">
    <property type="component" value="Unassembled WGS sequence"/>
</dbReference>
<feature type="transmembrane region" description="Helical" evidence="1">
    <location>
        <begin position="479"/>
        <end position="500"/>
    </location>
</feature>
<feature type="transmembrane region" description="Helical" evidence="1">
    <location>
        <begin position="94"/>
        <end position="118"/>
    </location>
</feature>
<feature type="transmembrane region" description="Helical" evidence="1">
    <location>
        <begin position="416"/>
        <end position="443"/>
    </location>
</feature>